<dbReference type="GO" id="GO:0032050">
    <property type="term" value="F:clathrin heavy chain binding"/>
    <property type="evidence" value="ECO:0007669"/>
    <property type="project" value="TreeGrafter"/>
</dbReference>
<dbReference type="AlphaFoldDB" id="A0A9W7I831"/>
<dbReference type="SUPFAM" id="SSF48464">
    <property type="entry name" value="ENTH/VHS domain"/>
    <property type="match status" value="1"/>
</dbReference>
<name>A0A9W7I831_HIBTR</name>
<dbReference type="GO" id="GO:0072583">
    <property type="term" value="P:clathrin-dependent endocytosis"/>
    <property type="evidence" value="ECO:0007669"/>
    <property type="project" value="InterPro"/>
</dbReference>
<dbReference type="GO" id="GO:0006900">
    <property type="term" value="P:vesicle budding from membrane"/>
    <property type="evidence" value="ECO:0007669"/>
    <property type="project" value="TreeGrafter"/>
</dbReference>
<dbReference type="GO" id="GO:0005545">
    <property type="term" value="F:1-phosphatidylinositol binding"/>
    <property type="evidence" value="ECO:0007669"/>
    <property type="project" value="TreeGrafter"/>
</dbReference>
<dbReference type="GO" id="GO:0005546">
    <property type="term" value="F:phosphatidylinositol-4,5-bisphosphate binding"/>
    <property type="evidence" value="ECO:0007669"/>
    <property type="project" value="TreeGrafter"/>
</dbReference>
<gene>
    <name evidence="6" type="ORF">HRI_002768000</name>
</gene>
<feature type="domain" description="ENTH" evidence="5">
    <location>
        <begin position="26"/>
        <end position="158"/>
    </location>
</feature>
<evidence type="ECO:0000256" key="3">
    <source>
        <dbReference type="ARBA" id="ARBA00023034"/>
    </source>
</evidence>
<comment type="subcellular location">
    <subcellularLocation>
        <location evidence="1">Cytoplasmic vesicle</location>
        <location evidence="1">Clathrin-coated vesicle</location>
    </subcellularLocation>
    <subcellularLocation>
        <location evidence="2">Golgi apparatus</location>
    </subcellularLocation>
</comment>
<dbReference type="InterPro" id="IPR008942">
    <property type="entry name" value="ENTH_VHS"/>
</dbReference>
<dbReference type="PROSITE" id="PS50942">
    <property type="entry name" value="ENTH"/>
    <property type="match status" value="1"/>
</dbReference>
<accession>A0A9W7I831</accession>
<dbReference type="Proteomes" id="UP001165190">
    <property type="component" value="Unassembled WGS sequence"/>
</dbReference>
<evidence type="ECO:0000259" key="5">
    <source>
        <dbReference type="PROSITE" id="PS50942"/>
    </source>
</evidence>
<comment type="caution">
    <text evidence="6">The sequence shown here is derived from an EMBL/GenBank/DDBJ whole genome shotgun (WGS) entry which is preliminary data.</text>
</comment>
<evidence type="ECO:0000256" key="2">
    <source>
        <dbReference type="ARBA" id="ARBA00004555"/>
    </source>
</evidence>
<evidence type="ECO:0000313" key="6">
    <source>
        <dbReference type="EMBL" id="GMI90987.1"/>
    </source>
</evidence>
<evidence type="ECO:0000256" key="1">
    <source>
        <dbReference type="ARBA" id="ARBA00004132"/>
    </source>
</evidence>
<evidence type="ECO:0000313" key="7">
    <source>
        <dbReference type="Proteomes" id="UP001165190"/>
    </source>
</evidence>
<dbReference type="Gene3D" id="1.25.40.90">
    <property type="match status" value="1"/>
</dbReference>
<evidence type="ECO:0000256" key="4">
    <source>
        <dbReference type="ARBA" id="ARBA00023329"/>
    </source>
</evidence>
<reference evidence="6" key="1">
    <citation type="submission" date="2023-05" db="EMBL/GenBank/DDBJ databases">
        <title>Genome and transcriptome analyses reveal genes involved in the formation of fine ridges on petal epidermal cells in Hibiscus trionum.</title>
        <authorList>
            <person name="Koshimizu S."/>
            <person name="Masuda S."/>
            <person name="Ishii T."/>
            <person name="Shirasu K."/>
            <person name="Hoshino A."/>
            <person name="Arita M."/>
        </authorList>
    </citation>
    <scope>NUCLEOTIDE SEQUENCE</scope>
    <source>
        <strain evidence="6">Hamamatsu line</strain>
    </source>
</reference>
<keyword evidence="7" id="KW-1185">Reference proteome</keyword>
<dbReference type="GO" id="GO:0030136">
    <property type="term" value="C:clathrin-coated vesicle"/>
    <property type="evidence" value="ECO:0007669"/>
    <property type="project" value="UniProtKB-SubCell"/>
</dbReference>
<keyword evidence="4" id="KW-0968">Cytoplasmic vesicle</keyword>
<sequence length="308" mass="34837">MGYRKNLRIILGNLKDKGSLIRTVLSTNPHKSSVRSAILRATSHGSSSLPSEHQMGAIISLGLESHAGACSCIQALMDRLNSTSDAFVALKCLYIIHNIIGKGLFVPNDQLSMYQCFGGRKFLNSWDQETRQMSDWVRWYAAILEQNLVVPKVLGYHLYNNKKDKILSSLNSDLLKEIDVLVEFACQVGNPPDSLHLQRNCLVYEVVRLVGEEYRLVQREIGSRVAELGARMTSLSRSECSEFLNSLNRFEDCKERISSLFVNRYRNADLWDLVKETRAKLVAMIKDKENVGTLTLVVKLQRGTSRVR</sequence>
<dbReference type="Pfam" id="PF07651">
    <property type="entry name" value="ANTH"/>
    <property type="match status" value="1"/>
</dbReference>
<proteinExistence type="predicted"/>
<dbReference type="InterPro" id="IPR045192">
    <property type="entry name" value="AP180-like"/>
</dbReference>
<dbReference type="PANTHER" id="PTHR22951:SF24">
    <property type="entry name" value="ENTH DOMAIN-CONTAINING PROTEIN"/>
    <property type="match status" value="1"/>
</dbReference>
<dbReference type="OrthoDB" id="44015at2759"/>
<dbReference type="GO" id="GO:0005794">
    <property type="term" value="C:Golgi apparatus"/>
    <property type="evidence" value="ECO:0007669"/>
    <property type="project" value="UniProtKB-SubCell"/>
</dbReference>
<dbReference type="PANTHER" id="PTHR22951">
    <property type="entry name" value="CLATHRIN ASSEMBLY PROTEIN"/>
    <property type="match status" value="1"/>
</dbReference>
<dbReference type="InterPro" id="IPR011417">
    <property type="entry name" value="ANTH_dom"/>
</dbReference>
<dbReference type="EMBL" id="BSYR01000024">
    <property type="protein sequence ID" value="GMI90987.1"/>
    <property type="molecule type" value="Genomic_DNA"/>
</dbReference>
<keyword evidence="3" id="KW-0333">Golgi apparatus</keyword>
<organism evidence="6 7">
    <name type="scientific">Hibiscus trionum</name>
    <name type="common">Flower of an hour</name>
    <dbReference type="NCBI Taxonomy" id="183268"/>
    <lineage>
        <taxon>Eukaryota</taxon>
        <taxon>Viridiplantae</taxon>
        <taxon>Streptophyta</taxon>
        <taxon>Embryophyta</taxon>
        <taxon>Tracheophyta</taxon>
        <taxon>Spermatophyta</taxon>
        <taxon>Magnoliopsida</taxon>
        <taxon>eudicotyledons</taxon>
        <taxon>Gunneridae</taxon>
        <taxon>Pentapetalae</taxon>
        <taxon>rosids</taxon>
        <taxon>malvids</taxon>
        <taxon>Malvales</taxon>
        <taxon>Malvaceae</taxon>
        <taxon>Malvoideae</taxon>
        <taxon>Hibiscus</taxon>
    </lineage>
</organism>
<protein>
    <recommendedName>
        <fullName evidence="5">ENTH domain-containing protein</fullName>
    </recommendedName>
</protein>
<dbReference type="InterPro" id="IPR013809">
    <property type="entry name" value="ENTH"/>
</dbReference>
<dbReference type="GO" id="GO:0048268">
    <property type="term" value="P:clathrin coat assembly"/>
    <property type="evidence" value="ECO:0007669"/>
    <property type="project" value="InterPro"/>
</dbReference>
<dbReference type="GO" id="GO:0000149">
    <property type="term" value="F:SNARE binding"/>
    <property type="evidence" value="ECO:0007669"/>
    <property type="project" value="TreeGrafter"/>
</dbReference>
<dbReference type="GO" id="GO:0005905">
    <property type="term" value="C:clathrin-coated pit"/>
    <property type="evidence" value="ECO:0007669"/>
    <property type="project" value="TreeGrafter"/>
</dbReference>